<dbReference type="RefSeq" id="XP_053580066.1">
    <property type="nucleotide sequence ID" value="XM_053736500.1"/>
</dbReference>
<accession>A0A6A5G428</accession>
<dbReference type="GeneID" id="78777954"/>
<dbReference type="AlphaFoldDB" id="A0A6A5G428"/>
<protein>
    <submittedName>
        <fullName evidence="1">Uncharacterized protein</fullName>
    </submittedName>
</protein>
<reference evidence="1 2" key="1">
    <citation type="submission" date="2019-12" db="EMBL/GenBank/DDBJ databases">
        <title>Chromosome-level assembly of the Caenorhabditis remanei genome.</title>
        <authorList>
            <person name="Teterina A.A."/>
            <person name="Willis J.H."/>
            <person name="Phillips P.C."/>
        </authorList>
    </citation>
    <scope>NUCLEOTIDE SEQUENCE [LARGE SCALE GENOMIC DNA]</scope>
    <source>
        <strain evidence="1 2">PX506</strain>
        <tissue evidence="1">Whole organism</tissue>
    </source>
</reference>
<proteinExistence type="predicted"/>
<name>A0A6A5G428_CAERE</name>
<gene>
    <name evidence="1" type="ORF">GCK72_025821</name>
</gene>
<evidence type="ECO:0000313" key="1">
    <source>
        <dbReference type="EMBL" id="KAF1749354.1"/>
    </source>
</evidence>
<dbReference type="KEGG" id="crq:GCK72_025821"/>
<dbReference type="EMBL" id="WUAV01000006">
    <property type="protein sequence ID" value="KAF1749354.1"/>
    <property type="molecule type" value="Genomic_DNA"/>
</dbReference>
<dbReference type="CTD" id="78777954"/>
<evidence type="ECO:0000313" key="2">
    <source>
        <dbReference type="Proteomes" id="UP000483820"/>
    </source>
</evidence>
<sequence length="104" mass="11596">MQKEIIDERITLHVAIFQVTNREISFLEIHCLLGDQADFLQSLNHMEAVISEPSDEWLLAGDPGKWGDLVGGDGDFVGEVIDFLNLSNTDIAEGVEVNLNKKKE</sequence>
<comment type="caution">
    <text evidence="1">The sequence shown here is derived from an EMBL/GenBank/DDBJ whole genome shotgun (WGS) entry which is preliminary data.</text>
</comment>
<dbReference type="Proteomes" id="UP000483820">
    <property type="component" value="Chromosome X"/>
</dbReference>
<organism evidence="1 2">
    <name type="scientific">Caenorhabditis remanei</name>
    <name type="common">Caenorhabditis vulgaris</name>
    <dbReference type="NCBI Taxonomy" id="31234"/>
    <lineage>
        <taxon>Eukaryota</taxon>
        <taxon>Metazoa</taxon>
        <taxon>Ecdysozoa</taxon>
        <taxon>Nematoda</taxon>
        <taxon>Chromadorea</taxon>
        <taxon>Rhabditida</taxon>
        <taxon>Rhabditina</taxon>
        <taxon>Rhabditomorpha</taxon>
        <taxon>Rhabditoidea</taxon>
        <taxon>Rhabditidae</taxon>
        <taxon>Peloderinae</taxon>
        <taxon>Caenorhabditis</taxon>
    </lineage>
</organism>